<evidence type="ECO:0000256" key="9">
    <source>
        <dbReference type="RuleBase" id="RU362042"/>
    </source>
</evidence>
<evidence type="ECO:0000256" key="5">
    <source>
        <dbReference type="ARBA" id="ARBA00022670"/>
    </source>
</evidence>
<evidence type="ECO:0000256" key="3">
    <source>
        <dbReference type="ARBA" id="ARBA00009370"/>
    </source>
</evidence>
<feature type="transmembrane region" description="Helical" evidence="8">
    <location>
        <begin position="117"/>
        <end position="136"/>
    </location>
</feature>
<gene>
    <name evidence="12" type="primary">lepB</name>
    <name evidence="12" type="ORF">H8710_01975</name>
</gene>
<keyword evidence="5 8" id="KW-0645">Protease</keyword>
<keyword evidence="13" id="KW-1185">Reference proteome</keyword>
<sequence length="282" mass="31246">MLDDDLYHLPPTPESEKETPPRISERQEPDVVTAGLPETREEAASSLGDDDKTKVWSIPSASAYHPTTVSKAPEVKGKEQEPSIAPTPDFPLQQTDNSDKPEDEEEELTLKQEIFEWIKAIVISFAVVFLVFGVLIKVVTVDGVSMEPTLHNNDRLVISKLFYTPEQGDIVVLSKESGLDKALIKRVIATGGQTLDIGEDGTVYVNGLPLDEPYIKEKIAANMYGQHDYPVVVPSGKVFVMGDNRNDSTDSRFAVLSFVDEKYIMGRVLLRLYPLNKIGTVN</sequence>
<comment type="subcellular location">
    <subcellularLocation>
        <location evidence="2">Cell membrane</location>
        <topology evidence="2">Single-pass type II membrane protein</topology>
    </subcellularLocation>
    <subcellularLocation>
        <location evidence="9">Membrane</location>
        <topology evidence="9">Single-pass type II membrane protein</topology>
    </subcellularLocation>
</comment>
<keyword evidence="8" id="KW-0472">Membrane</keyword>
<dbReference type="InterPro" id="IPR000223">
    <property type="entry name" value="Pept_S26A_signal_pept_1"/>
</dbReference>
<dbReference type="Proteomes" id="UP000610760">
    <property type="component" value="Unassembled WGS sequence"/>
</dbReference>
<dbReference type="PANTHER" id="PTHR43390:SF1">
    <property type="entry name" value="CHLOROPLAST PROCESSING PEPTIDASE"/>
    <property type="match status" value="1"/>
</dbReference>
<feature type="compositionally biased region" description="Basic and acidic residues" evidence="10">
    <location>
        <begin position="14"/>
        <end position="29"/>
    </location>
</feature>
<protein>
    <recommendedName>
        <fullName evidence="4 8">Signal peptidase I</fullName>
        <ecNumber evidence="4 8">3.4.21.89</ecNumber>
    </recommendedName>
</protein>
<proteinExistence type="inferred from homology"/>
<dbReference type="PANTHER" id="PTHR43390">
    <property type="entry name" value="SIGNAL PEPTIDASE I"/>
    <property type="match status" value="1"/>
</dbReference>
<dbReference type="InterPro" id="IPR036286">
    <property type="entry name" value="LexA/Signal_pep-like_sf"/>
</dbReference>
<feature type="active site" evidence="7">
    <location>
        <position position="185"/>
    </location>
</feature>
<evidence type="ECO:0000256" key="2">
    <source>
        <dbReference type="ARBA" id="ARBA00004401"/>
    </source>
</evidence>
<dbReference type="PROSITE" id="PS00761">
    <property type="entry name" value="SPASE_I_3"/>
    <property type="match status" value="1"/>
</dbReference>
<dbReference type="GO" id="GO:0006465">
    <property type="term" value="P:signal peptide processing"/>
    <property type="evidence" value="ECO:0007669"/>
    <property type="project" value="InterPro"/>
</dbReference>
<dbReference type="InterPro" id="IPR019756">
    <property type="entry name" value="Pept_S26A_signal_pept_1_Ser-AS"/>
</dbReference>
<name>A0A926E3H4_9FIRM</name>
<dbReference type="CDD" id="cd06530">
    <property type="entry name" value="S26_SPase_I"/>
    <property type="match status" value="1"/>
</dbReference>
<keyword evidence="8" id="KW-0812">Transmembrane</keyword>
<feature type="active site" evidence="7">
    <location>
        <position position="145"/>
    </location>
</feature>
<dbReference type="SUPFAM" id="SSF51306">
    <property type="entry name" value="LexA/Signal peptidase"/>
    <property type="match status" value="1"/>
</dbReference>
<dbReference type="GO" id="GO:0005886">
    <property type="term" value="C:plasma membrane"/>
    <property type="evidence" value="ECO:0007669"/>
    <property type="project" value="UniProtKB-SubCell"/>
</dbReference>
<dbReference type="InterPro" id="IPR019757">
    <property type="entry name" value="Pept_S26A_signal_pept_1_Lys-AS"/>
</dbReference>
<evidence type="ECO:0000256" key="7">
    <source>
        <dbReference type="PIRSR" id="PIRSR600223-1"/>
    </source>
</evidence>
<dbReference type="InterPro" id="IPR019758">
    <property type="entry name" value="Pept_S26A_signal_pept_1_CS"/>
</dbReference>
<evidence type="ECO:0000313" key="13">
    <source>
        <dbReference type="Proteomes" id="UP000610760"/>
    </source>
</evidence>
<evidence type="ECO:0000256" key="4">
    <source>
        <dbReference type="ARBA" id="ARBA00013208"/>
    </source>
</evidence>
<comment type="similarity">
    <text evidence="3 9">Belongs to the peptidase S26 family.</text>
</comment>
<keyword evidence="8" id="KW-1133">Transmembrane helix</keyword>
<evidence type="ECO:0000259" key="11">
    <source>
        <dbReference type="Pfam" id="PF10502"/>
    </source>
</evidence>
<feature type="region of interest" description="Disordered" evidence="10">
    <location>
        <begin position="1"/>
        <end position="106"/>
    </location>
</feature>
<dbReference type="Gene3D" id="2.10.109.10">
    <property type="entry name" value="Umud Fragment, subunit A"/>
    <property type="match status" value="1"/>
</dbReference>
<feature type="compositionally biased region" description="Basic and acidic residues" evidence="10">
    <location>
        <begin position="38"/>
        <end position="54"/>
    </location>
</feature>
<accession>A0A926E3H4</accession>
<dbReference type="AlphaFoldDB" id="A0A926E3H4"/>
<dbReference type="PRINTS" id="PR00727">
    <property type="entry name" value="LEADERPTASE"/>
</dbReference>
<dbReference type="InterPro" id="IPR019533">
    <property type="entry name" value="Peptidase_S26"/>
</dbReference>
<dbReference type="GO" id="GO:0004252">
    <property type="term" value="F:serine-type endopeptidase activity"/>
    <property type="evidence" value="ECO:0007669"/>
    <property type="project" value="InterPro"/>
</dbReference>
<evidence type="ECO:0000256" key="6">
    <source>
        <dbReference type="ARBA" id="ARBA00022801"/>
    </source>
</evidence>
<keyword evidence="6 8" id="KW-0378">Hydrolase</keyword>
<dbReference type="PROSITE" id="PS00760">
    <property type="entry name" value="SPASE_I_2"/>
    <property type="match status" value="1"/>
</dbReference>
<evidence type="ECO:0000313" key="12">
    <source>
        <dbReference type="EMBL" id="MBC8558830.1"/>
    </source>
</evidence>
<evidence type="ECO:0000256" key="1">
    <source>
        <dbReference type="ARBA" id="ARBA00000677"/>
    </source>
</evidence>
<feature type="domain" description="Peptidase S26" evidence="11">
    <location>
        <begin position="115"/>
        <end position="272"/>
    </location>
</feature>
<comment type="catalytic activity">
    <reaction evidence="1 8">
        <text>Cleavage of hydrophobic, N-terminal signal or leader sequences from secreted and periplasmic proteins.</text>
        <dbReference type="EC" id="3.4.21.89"/>
    </reaction>
</comment>
<comment type="caution">
    <text evidence="12">The sequence shown here is derived from an EMBL/GenBank/DDBJ whole genome shotgun (WGS) entry which is preliminary data.</text>
</comment>
<reference evidence="12" key="1">
    <citation type="submission" date="2020-08" db="EMBL/GenBank/DDBJ databases">
        <title>Genome public.</title>
        <authorList>
            <person name="Liu C."/>
            <person name="Sun Q."/>
        </authorList>
    </citation>
    <scope>NUCLEOTIDE SEQUENCE</scope>
    <source>
        <strain evidence="12">NSJ-33</strain>
    </source>
</reference>
<evidence type="ECO:0000256" key="8">
    <source>
        <dbReference type="RuleBase" id="RU003993"/>
    </source>
</evidence>
<dbReference type="NCBIfam" id="TIGR02227">
    <property type="entry name" value="sigpep_I_bact"/>
    <property type="match status" value="1"/>
</dbReference>
<dbReference type="Pfam" id="PF10502">
    <property type="entry name" value="Peptidase_S26"/>
    <property type="match status" value="1"/>
</dbReference>
<dbReference type="EMBL" id="JACRSV010000001">
    <property type="protein sequence ID" value="MBC8558830.1"/>
    <property type="molecule type" value="Genomic_DNA"/>
</dbReference>
<evidence type="ECO:0000256" key="10">
    <source>
        <dbReference type="SAM" id="MobiDB-lite"/>
    </source>
</evidence>
<dbReference type="GO" id="GO:0009003">
    <property type="term" value="F:signal peptidase activity"/>
    <property type="evidence" value="ECO:0007669"/>
    <property type="project" value="UniProtKB-EC"/>
</dbReference>
<dbReference type="EC" id="3.4.21.89" evidence="4 8"/>
<dbReference type="PROSITE" id="PS00501">
    <property type="entry name" value="SPASE_I_1"/>
    <property type="match status" value="1"/>
</dbReference>
<organism evidence="12 13">
    <name type="scientific">Fumia xinanensis</name>
    <dbReference type="NCBI Taxonomy" id="2763659"/>
    <lineage>
        <taxon>Bacteria</taxon>
        <taxon>Bacillati</taxon>
        <taxon>Bacillota</taxon>
        <taxon>Clostridia</taxon>
        <taxon>Eubacteriales</taxon>
        <taxon>Oscillospiraceae</taxon>
        <taxon>Fumia</taxon>
    </lineage>
</organism>